<dbReference type="Gene3D" id="3.10.110.10">
    <property type="entry name" value="Ubiquitin Conjugating Enzyme"/>
    <property type="match status" value="1"/>
</dbReference>
<feature type="non-terminal residue" evidence="4">
    <location>
        <position position="1"/>
    </location>
</feature>
<evidence type="ECO:0000259" key="3">
    <source>
        <dbReference type="PROSITE" id="PS50127"/>
    </source>
</evidence>
<evidence type="ECO:0000256" key="1">
    <source>
        <dbReference type="ARBA" id="ARBA00022679"/>
    </source>
</evidence>
<dbReference type="GO" id="GO:0016740">
    <property type="term" value="F:transferase activity"/>
    <property type="evidence" value="ECO:0007669"/>
    <property type="project" value="UniProtKB-KW"/>
</dbReference>
<dbReference type="eggNOG" id="KOG0895">
    <property type="taxonomic scope" value="Eukaryota"/>
</dbReference>
<keyword evidence="2" id="KW-0833">Ubl conjugation pathway</keyword>
<gene>
    <name evidence="4" type="ORF">MICPUCDRAFT_6556</name>
</gene>
<dbReference type="PANTHER" id="PTHR46116:SF39">
    <property type="entry name" value="BACULOVIRAL IAP REPEAT-CONTAINING PROTEIN 6"/>
    <property type="match status" value="1"/>
</dbReference>
<dbReference type="GeneID" id="9687655"/>
<evidence type="ECO:0000313" key="5">
    <source>
        <dbReference type="Proteomes" id="UP000001876"/>
    </source>
</evidence>
<name>C1N221_MICPC</name>
<dbReference type="Proteomes" id="UP000001876">
    <property type="component" value="Unassembled WGS sequence"/>
</dbReference>
<dbReference type="AlphaFoldDB" id="C1N221"/>
<feature type="non-terminal residue" evidence="4">
    <location>
        <position position="162"/>
    </location>
</feature>
<dbReference type="InterPro" id="IPR000608">
    <property type="entry name" value="UBC"/>
</dbReference>
<dbReference type="PROSITE" id="PS50127">
    <property type="entry name" value="UBC_2"/>
    <property type="match status" value="1"/>
</dbReference>
<evidence type="ECO:0000313" key="4">
    <source>
        <dbReference type="EMBL" id="EEH53928.1"/>
    </source>
</evidence>
<dbReference type="EMBL" id="GG663745">
    <property type="protein sequence ID" value="EEH53928.1"/>
    <property type="molecule type" value="Genomic_DNA"/>
</dbReference>
<dbReference type="Pfam" id="PF00179">
    <property type="entry name" value="UQ_con"/>
    <property type="match status" value="1"/>
</dbReference>
<dbReference type="STRING" id="564608.C1N221"/>
<dbReference type="OrthoDB" id="47801at2759"/>
<dbReference type="SUPFAM" id="SSF54495">
    <property type="entry name" value="UBC-like"/>
    <property type="match status" value="1"/>
</dbReference>
<accession>C1N221</accession>
<feature type="domain" description="UBC core" evidence="3">
    <location>
        <begin position="1"/>
        <end position="143"/>
    </location>
</feature>
<proteinExistence type="predicted"/>
<evidence type="ECO:0000256" key="2">
    <source>
        <dbReference type="ARBA" id="ARBA00022786"/>
    </source>
</evidence>
<dbReference type="KEGG" id="mpp:MICPUCDRAFT_6556"/>
<keyword evidence="1" id="KW-0808">Transferase</keyword>
<keyword evidence="5" id="KW-1185">Reference proteome</keyword>
<dbReference type="PANTHER" id="PTHR46116">
    <property type="entry name" value="(E3-INDEPENDENT) E2 UBIQUITIN-CONJUGATING ENZYME"/>
    <property type="match status" value="1"/>
</dbReference>
<reference evidence="4 5" key="1">
    <citation type="journal article" date="2009" name="Science">
        <title>Green evolution and dynamic adaptations revealed by genomes of the marine picoeukaryotes Micromonas.</title>
        <authorList>
            <person name="Worden A.Z."/>
            <person name="Lee J.H."/>
            <person name="Mock T."/>
            <person name="Rouze P."/>
            <person name="Simmons M.P."/>
            <person name="Aerts A.L."/>
            <person name="Allen A.E."/>
            <person name="Cuvelier M.L."/>
            <person name="Derelle E."/>
            <person name="Everett M.V."/>
            <person name="Foulon E."/>
            <person name="Grimwood J."/>
            <person name="Gundlach H."/>
            <person name="Henrissat B."/>
            <person name="Napoli C."/>
            <person name="McDonald S.M."/>
            <person name="Parker M.S."/>
            <person name="Rombauts S."/>
            <person name="Salamov A."/>
            <person name="Von Dassow P."/>
            <person name="Badger J.H."/>
            <person name="Coutinho P.M."/>
            <person name="Demir E."/>
            <person name="Dubchak I."/>
            <person name="Gentemann C."/>
            <person name="Eikrem W."/>
            <person name="Gready J.E."/>
            <person name="John U."/>
            <person name="Lanier W."/>
            <person name="Lindquist E.A."/>
            <person name="Lucas S."/>
            <person name="Mayer K.F."/>
            <person name="Moreau H."/>
            <person name="Not F."/>
            <person name="Otillar R."/>
            <person name="Panaud O."/>
            <person name="Pangilinan J."/>
            <person name="Paulsen I."/>
            <person name="Piegu B."/>
            <person name="Poliakov A."/>
            <person name="Robbens S."/>
            <person name="Schmutz J."/>
            <person name="Toulza E."/>
            <person name="Wyss T."/>
            <person name="Zelensky A."/>
            <person name="Zhou K."/>
            <person name="Armbrust E.V."/>
            <person name="Bhattacharya D."/>
            <person name="Goodenough U.W."/>
            <person name="Van de Peer Y."/>
            <person name="Grigoriev I.V."/>
        </authorList>
    </citation>
    <scope>NUCLEOTIDE SEQUENCE [LARGE SCALE GENOMIC DNA]</scope>
    <source>
        <strain evidence="4 5">CCMP1545</strain>
    </source>
</reference>
<protein>
    <submittedName>
        <fullName evidence="4">Predicted protein</fullName>
    </submittedName>
</protein>
<dbReference type="InterPro" id="IPR016135">
    <property type="entry name" value="UBQ-conjugating_enzyme/RWD"/>
</dbReference>
<organism evidence="5">
    <name type="scientific">Micromonas pusilla (strain CCMP1545)</name>
    <name type="common">Picoplanktonic green alga</name>
    <dbReference type="NCBI Taxonomy" id="564608"/>
    <lineage>
        <taxon>Eukaryota</taxon>
        <taxon>Viridiplantae</taxon>
        <taxon>Chlorophyta</taxon>
        <taxon>Mamiellophyceae</taxon>
        <taxon>Mamiellales</taxon>
        <taxon>Mamiellaceae</taxon>
        <taxon>Micromonas</taxon>
    </lineage>
</organism>
<dbReference type="OMA" id="NEANSEH"/>
<dbReference type="CDD" id="cd23810">
    <property type="entry name" value="UBCc_BIRC6"/>
    <property type="match status" value="1"/>
</dbReference>
<dbReference type="RefSeq" id="XP_003062216.1">
    <property type="nucleotide sequence ID" value="XM_003062170.1"/>
</dbReference>
<sequence>LVRVDERRAVQWTILITGPEDTPYDCGAFLFDAFFPSSYPTSAPLVKFRTTGGGRVRFNPNLYKDGKVCLSLLGTWSGAKGETWDAASSTMLQVIVSIQSLILCAQPYFNEPGYERTIGTPEGDRQSSQYNAAIREHALRCAMIDQLKKPPAPFAEAIRAHF</sequence>
<dbReference type="SMART" id="SM00212">
    <property type="entry name" value="UBCc"/>
    <property type="match status" value="1"/>
</dbReference>